<organism evidence="4 5">
    <name type="scientific">Podospora didyma</name>
    <dbReference type="NCBI Taxonomy" id="330526"/>
    <lineage>
        <taxon>Eukaryota</taxon>
        <taxon>Fungi</taxon>
        <taxon>Dikarya</taxon>
        <taxon>Ascomycota</taxon>
        <taxon>Pezizomycotina</taxon>
        <taxon>Sordariomycetes</taxon>
        <taxon>Sordariomycetidae</taxon>
        <taxon>Sordariales</taxon>
        <taxon>Podosporaceae</taxon>
        <taxon>Podospora</taxon>
    </lineage>
</organism>
<feature type="compositionally biased region" description="Basic residues" evidence="2">
    <location>
        <begin position="21"/>
        <end position="37"/>
    </location>
</feature>
<feature type="region of interest" description="Disordered" evidence="2">
    <location>
        <begin position="146"/>
        <end position="213"/>
    </location>
</feature>
<reference evidence="4" key="1">
    <citation type="journal article" date="2023" name="Mol. Phylogenet. Evol.">
        <title>Genome-scale phylogeny and comparative genomics of the fungal order Sordariales.</title>
        <authorList>
            <person name="Hensen N."/>
            <person name="Bonometti L."/>
            <person name="Westerberg I."/>
            <person name="Brannstrom I.O."/>
            <person name="Guillou S."/>
            <person name="Cros-Aarteil S."/>
            <person name="Calhoun S."/>
            <person name="Haridas S."/>
            <person name="Kuo A."/>
            <person name="Mondo S."/>
            <person name="Pangilinan J."/>
            <person name="Riley R."/>
            <person name="LaButti K."/>
            <person name="Andreopoulos B."/>
            <person name="Lipzen A."/>
            <person name="Chen C."/>
            <person name="Yan M."/>
            <person name="Daum C."/>
            <person name="Ng V."/>
            <person name="Clum A."/>
            <person name="Steindorff A."/>
            <person name="Ohm R.A."/>
            <person name="Martin F."/>
            <person name="Silar P."/>
            <person name="Natvig D.O."/>
            <person name="Lalanne C."/>
            <person name="Gautier V."/>
            <person name="Ament-Velasquez S.L."/>
            <person name="Kruys A."/>
            <person name="Hutchinson M.I."/>
            <person name="Powell A.J."/>
            <person name="Barry K."/>
            <person name="Miller A.N."/>
            <person name="Grigoriev I.V."/>
            <person name="Debuchy R."/>
            <person name="Gladieux P."/>
            <person name="Hiltunen Thoren M."/>
            <person name="Johannesson H."/>
        </authorList>
    </citation>
    <scope>NUCLEOTIDE SEQUENCE</scope>
    <source>
        <strain evidence="4">CBS 232.78</strain>
    </source>
</reference>
<evidence type="ECO:0000256" key="2">
    <source>
        <dbReference type="SAM" id="MobiDB-lite"/>
    </source>
</evidence>
<evidence type="ECO:0000313" key="5">
    <source>
        <dbReference type="Proteomes" id="UP001285441"/>
    </source>
</evidence>
<dbReference type="SMART" id="SM00355">
    <property type="entry name" value="ZnF_C2H2"/>
    <property type="match status" value="3"/>
</dbReference>
<keyword evidence="1" id="KW-0479">Metal-binding</keyword>
<evidence type="ECO:0000256" key="1">
    <source>
        <dbReference type="PROSITE-ProRule" id="PRU00042"/>
    </source>
</evidence>
<name>A0AAE0N780_9PEZI</name>
<feature type="region of interest" description="Disordered" evidence="2">
    <location>
        <begin position="1"/>
        <end position="48"/>
    </location>
</feature>
<dbReference type="InterPro" id="IPR013087">
    <property type="entry name" value="Znf_C2H2_type"/>
</dbReference>
<feature type="region of interest" description="Disordered" evidence="2">
    <location>
        <begin position="550"/>
        <end position="569"/>
    </location>
</feature>
<dbReference type="InterPro" id="IPR036236">
    <property type="entry name" value="Znf_C2H2_sf"/>
</dbReference>
<keyword evidence="1" id="KW-0862">Zinc</keyword>
<sequence length="608" mass="67182">MSSSGLQHRVMHDGASYHQQHQQHHQAHGHGHAHAHGSHAAAHPQTSMTDDHCAPCPYEDKVVKNGTTARMVLMFLRDLVEQPPAVFPQYPQTYNCPMMKCYEKFTAQFQLIQHLLTCPELPTGEFDCDKCSNWHEFPTDEKDWAHWSGWKSQHPPQGPNIQRKTSLGSKMRNTFTLRKKDPSRKQNPSDAQRFPVDTRPGTAASETPSSISDRRAEHHMAFSGHPSFGDLQKSPLACHGLPEVERGIFWPGFNSDQIRMSSAVSSIAPSSTFETIPSKATSQNTSQTTLFTPSIAAYQPATTLAHDLNNVMTPPQFIFSPQSLHNGTTSLPGQRLSLSAMSLDEPLMTINESSLSPPEPQGMDSSDSSGWWNLKQDTGTPRPTPVSSGPDACFHMQSPISGIMARDGTSELSTPTSPCTSCVIDQRHASPFYGIQQGSVIPMSRALSQDSTMALPTPFETTLSGANQLEAFSPHGHADHVHHAGSTHRAGLDSPTDELVCDECEWKPRGVRENLKGYLRKHKNTHKGARLACDAPGCNKTFSRLDNLKKHKKDKHDEGGSVLPSKRALTDDYGEHMEEEEQKRPTTAELEIRGVSGDYSMLWPALHF</sequence>
<feature type="compositionally biased region" description="Polar residues" evidence="2">
    <location>
        <begin position="363"/>
        <end position="387"/>
    </location>
</feature>
<comment type="caution">
    <text evidence="4">The sequence shown here is derived from an EMBL/GenBank/DDBJ whole genome shotgun (WGS) entry which is preliminary data.</text>
</comment>
<dbReference type="PROSITE" id="PS00028">
    <property type="entry name" value="ZINC_FINGER_C2H2_1"/>
    <property type="match status" value="1"/>
</dbReference>
<feature type="region of interest" description="Disordered" evidence="2">
    <location>
        <begin position="350"/>
        <end position="388"/>
    </location>
</feature>
<gene>
    <name evidence="4" type="ORF">B0H63DRAFT_302397</name>
</gene>
<evidence type="ECO:0000259" key="3">
    <source>
        <dbReference type="PROSITE" id="PS50157"/>
    </source>
</evidence>
<dbReference type="AlphaFoldDB" id="A0AAE0N780"/>
<evidence type="ECO:0000313" key="4">
    <source>
        <dbReference type="EMBL" id="KAK3372673.1"/>
    </source>
</evidence>
<dbReference type="SUPFAM" id="SSF57667">
    <property type="entry name" value="beta-beta-alpha zinc fingers"/>
    <property type="match status" value="1"/>
</dbReference>
<dbReference type="PROSITE" id="PS50157">
    <property type="entry name" value="ZINC_FINGER_C2H2_2"/>
    <property type="match status" value="1"/>
</dbReference>
<proteinExistence type="predicted"/>
<dbReference type="Proteomes" id="UP001285441">
    <property type="component" value="Unassembled WGS sequence"/>
</dbReference>
<keyword evidence="5" id="KW-1185">Reference proteome</keyword>
<dbReference type="GO" id="GO:0008270">
    <property type="term" value="F:zinc ion binding"/>
    <property type="evidence" value="ECO:0007669"/>
    <property type="project" value="UniProtKB-KW"/>
</dbReference>
<accession>A0AAE0N780</accession>
<dbReference type="EMBL" id="JAULSW010000008">
    <property type="protein sequence ID" value="KAK3372673.1"/>
    <property type="molecule type" value="Genomic_DNA"/>
</dbReference>
<reference evidence="4" key="2">
    <citation type="submission" date="2023-06" db="EMBL/GenBank/DDBJ databases">
        <authorList>
            <consortium name="Lawrence Berkeley National Laboratory"/>
            <person name="Haridas S."/>
            <person name="Hensen N."/>
            <person name="Bonometti L."/>
            <person name="Westerberg I."/>
            <person name="Brannstrom I.O."/>
            <person name="Guillou S."/>
            <person name="Cros-Aarteil S."/>
            <person name="Calhoun S."/>
            <person name="Kuo A."/>
            <person name="Mondo S."/>
            <person name="Pangilinan J."/>
            <person name="Riley R."/>
            <person name="LaButti K."/>
            <person name="Andreopoulos B."/>
            <person name="Lipzen A."/>
            <person name="Chen C."/>
            <person name="Yanf M."/>
            <person name="Daum C."/>
            <person name="Ng V."/>
            <person name="Clum A."/>
            <person name="Steindorff A."/>
            <person name="Ohm R."/>
            <person name="Martin F."/>
            <person name="Silar P."/>
            <person name="Natvig D."/>
            <person name="Lalanne C."/>
            <person name="Gautier V."/>
            <person name="Ament-velasquez S.L."/>
            <person name="Kruys A."/>
            <person name="Hutchinson M.I."/>
            <person name="Powell A.J."/>
            <person name="Barry K."/>
            <person name="Miller A.N."/>
            <person name="Grigoriev I.V."/>
            <person name="Debuchy R."/>
            <person name="Gladieux P."/>
            <person name="Thoren M.H."/>
            <person name="Johannesson H."/>
        </authorList>
    </citation>
    <scope>NUCLEOTIDE SEQUENCE</scope>
    <source>
        <strain evidence="4">CBS 232.78</strain>
    </source>
</reference>
<feature type="domain" description="C2H2-type" evidence="3">
    <location>
        <begin position="531"/>
        <end position="556"/>
    </location>
</feature>
<dbReference type="Gene3D" id="3.30.160.60">
    <property type="entry name" value="Classic Zinc Finger"/>
    <property type="match status" value="1"/>
</dbReference>
<keyword evidence="1" id="KW-0863">Zinc-finger</keyword>
<protein>
    <submittedName>
        <fullName evidence="4">Zinc finger C2H2-like protein</fullName>
    </submittedName>
</protein>
<feature type="compositionally biased region" description="Polar residues" evidence="2">
    <location>
        <begin position="150"/>
        <end position="176"/>
    </location>
</feature>